<comment type="caution">
    <text evidence="18">The sequence shown here is derived from an EMBL/GenBank/DDBJ whole genome shotgun (WGS) entry which is preliminary data.</text>
</comment>
<evidence type="ECO:0000256" key="11">
    <source>
        <dbReference type="ARBA" id="ARBA00022840"/>
    </source>
</evidence>
<dbReference type="Gene3D" id="1.10.287.130">
    <property type="match status" value="1"/>
</dbReference>
<evidence type="ECO:0000256" key="8">
    <source>
        <dbReference type="ARBA" id="ARBA00022692"/>
    </source>
</evidence>
<dbReference type="PANTHER" id="PTHR45528:SF12">
    <property type="entry name" value="SENSOR HISTIDINE KINASE ARSS"/>
    <property type="match status" value="1"/>
</dbReference>
<evidence type="ECO:0000256" key="9">
    <source>
        <dbReference type="ARBA" id="ARBA00022741"/>
    </source>
</evidence>
<dbReference type="SMART" id="SM00304">
    <property type="entry name" value="HAMP"/>
    <property type="match status" value="1"/>
</dbReference>
<organism evidence="18 19">
    <name type="scientific">Paenibacillus arenosi</name>
    <dbReference type="NCBI Taxonomy" id="2774142"/>
    <lineage>
        <taxon>Bacteria</taxon>
        <taxon>Bacillati</taxon>
        <taxon>Bacillota</taxon>
        <taxon>Bacilli</taxon>
        <taxon>Bacillales</taxon>
        <taxon>Paenibacillaceae</taxon>
        <taxon>Paenibacillus</taxon>
    </lineage>
</organism>
<dbReference type="InterPro" id="IPR036890">
    <property type="entry name" value="HATPase_C_sf"/>
</dbReference>
<evidence type="ECO:0000256" key="7">
    <source>
        <dbReference type="ARBA" id="ARBA00022679"/>
    </source>
</evidence>
<dbReference type="EMBL" id="JACYTN010000010">
    <property type="protein sequence ID" value="MBD8499314.1"/>
    <property type="molecule type" value="Genomic_DNA"/>
</dbReference>
<keyword evidence="11" id="KW-0067">ATP-binding</keyword>
<dbReference type="SUPFAM" id="SSF55874">
    <property type="entry name" value="ATPase domain of HSP90 chaperone/DNA topoisomerase II/histidine kinase"/>
    <property type="match status" value="1"/>
</dbReference>
<keyword evidence="12 15" id="KW-1133">Transmembrane helix</keyword>
<keyword evidence="10" id="KW-0418">Kinase</keyword>
<feature type="domain" description="HAMP" evidence="17">
    <location>
        <begin position="192"/>
        <end position="245"/>
    </location>
</feature>
<feature type="domain" description="Histidine kinase" evidence="16">
    <location>
        <begin position="253"/>
        <end position="472"/>
    </location>
</feature>
<evidence type="ECO:0000256" key="13">
    <source>
        <dbReference type="ARBA" id="ARBA00023012"/>
    </source>
</evidence>
<feature type="transmembrane region" description="Helical" evidence="15">
    <location>
        <begin position="21"/>
        <end position="41"/>
    </location>
</feature>
<dbReference type="PANTHER" id="PTHR45528">
    <property type="entry name" value="SENSOR HISTIDINE KINASE CPXA"/>
    <property type="match status" value="1"/>
</dbReference>
<accession>A0ABR9AYU0</accession>
<gene>
    <name evidence="18" type="ORF">IFO66_13540</name>
</gene>
<dbReference type="Pfam" id="PF18719">
    <property type="entry name" value="ArlS_N"/>
    <property type="match status" value="1"/>
</dbReference>
<keyword evidence="8 15" id="KW-0812">Transmembrane</keyword>
<dbReference type="InterPro" id="IPR050398">
    <property type="entry name" value="HssS/ArlS-like"/>
</dbReference>
<evidence type="ECO:0000256" key="6">
    <source>
        <dbReference type="ARBA" id="ARBA00022553"/>
    </source>
</evidence>
<dbReference type="Pfam" id="PF00672">
    <property type="entry name" value="HAMP"/>
    <property type="match status" value="1"/>
</dbReference>
<dbReference type="CDD" id="cd00082">
    <property type="entry name" value="HisKA"/>
    <property type="match status" value="1"/>
</dbReference>
<dbReference type="SUPFAM" id="SSF47384">
    <property type="entry name" value="Homodimeric domain of signal transducing histidine kinase"/>
    <property type="match status" value="1"/>
</dbReference>
<sequence length="478" mass="54461">MKLQSTINFFSRMPIKWKLTLWSSFILFVLFMAYNAVQYVYMEKWMMGQEKVKIQANMNQLLNELLENEYALQNKSRSSIRQLFYRVNAPNQLIRLMDQRGETIVTVSNHVSDEWLKPEPVTQSEIVLTEGNGRSLLVMRSPITVFQFNGTIEIVKSMDDFTQLSAAYAQMMFVFGLGAVVLCGLGGGILAWQMLKPIQSMALTISKVKQKGLQERVPIQNKGDEVGKLLVLFNEMMDQVEQSFHQQTQFVEDASHELRTPIAIIEGHLGLLQRWGKNEPTVLEESLQASTQELLRLKGLVQELLELNRAEHLDGEPYRTVSKLGEGIQSLIQKLTLIHPSFQFETEVQSVMKTPLAIGEQHFEQVMLIILDNAVKYSPNETNIHIKATAHKDMDMLKIVIKDRGIGIPKEDLLHVTDRFYRVERARSRERGGNGLGLSIAKRIVEKYDGKLMIQSEYSKGTEVTISLPIASRSKSSE</sequence>
<keyword evidence="9" id="KW-0547">Nucleotide-binding</keyword>
<feature type="transmembrane region" description="Helical" evidence="15">
    <location>
        <begin position="167"/>
        <end position="192"/>
    </location>
</feature>
<dbReference type="Gene3D" id="6.10.340.10">
    <property type="match status" value="1"/>
</dbReference>
<evidence type="ECO:0000256" key="4">
    <source>
        <dbReference type="ARBA" id="ARBA00015735"/>
    </source>
</evidence>
<evidence type="ECO:0000256" key="5">
    <source>
        <dbReference type="ARBA" id="ARBA00022475"/>
    </source>
</evidence>
<evidence type="ECO:0000256" key="12">
    <source>
        <dbReference type="ARBA" id="ARBA00022989"/>
    </source>
</evidence>
<dbReference type="Proteomes" id="UP000634529">
    <property type="component" value="Unassembled WGS sequence"/>
</dbReference>
<evidence type="ECO:0000259" key="17">
    <source>
        <dbReference type="PROSITE" id="PS50885"/>
    </source>
</evidence>
<dbReference type="PRINTS" id="PR00344">
    <property type="entry name" value="BCTRLSENSOR"/>
</dbReference>
<keyword evidence="19" id="KW-1185">Reference proteome</keyword>
<dbReference type="Pfam" id="PF00512">
    <property type="entry name" value="HisKA"/>
    <property type="match status" value="1"/>
</dbReference>
<dbReference type="RefSeq" id="WP_192025662.1">
    <property type="nucleotide sequence ID" value="NZ_JACYTN010000010.1"/>
</dbReference>
<evidence type="ECO:0000256" key="3">
    <source>
        <dbReference type="ARBA" id="ARBA00012438"/>
    </source>
</evidence>
<reference evidence="18 19" key="1">
    <citation type="submission" date="2020-09" db="EMBL/GenBank/DDBJ databases">
        <title>Paenibacillus sp. CAU 1523 isolated from sand of Haeundae Beach.</title>
        <authorList>
            <person name="Kim W."/>
        </authorList>
    </citation>
    <scope>NUCLEOTIDE SEQUENCE [LARGE SCALE GENOMIC DNA]</scope>
    <source>
        <strain evidence="18 19">CAU 1523</strain>
    </source>
</reference>
<evidence type="ECO:0000256" key="15">
    <source>
        <dbReference type="SAM" id="Phobius"/>
    </source>
</evidence>
<dbReference type="Gene3D" id="3.30.565.10">
    <property type="entry name" value="Histidine kinase-like ATPase, C-terminal domain"/>
    <property type="match status" value="1"/>
</dbReference>
<evidence type="ECO:0000313" key="18">
    <source>
        <dbReference type="EMBL" id="MBD8499314.1"/>
    </source>
</evidence>
<evidence type="ECO:0000259" key="16">
    <source>
        <dbReference type="PROSITE" id="PS50109"/>
    </source>
</evidence>
<keyword evidence="7" id="KW-0808">Transferase</keyword>
<dbReference type="PROSITE" id="PS50885">
    <property type="entry name" value="HAMP"/>
    <property type="match status" value="1"/>
</dbReference>
<evidence type="ECO:0000256" key="1">
    <source>
        <dbReference type="ARBA" id="ARBA00000085"/>
    </source>
</evidence>
<protein>
    <recommendedName>
        <fullName evidence="4">Signal transduction histidine-protein kinase ArlS</fullName>
        <ecNumber evidence="3">2.7.13.3</ecNumber>
    </recommendedName>
</protein>
<dbReference type="PROSITE" id="PS50109">
    <property type="entry name" value="HIS_KIN"/>
    <property type="match status" value="1"/>
</dbReference>
<keyword evidence="6" id="KW-0597">Phosphoprotein</keyword>
<dbReference type="EC" id="2.7.13.3" evidence="3"/>
<dbReference type="SMART" id="SM00388">
    <property type="entry name" value="HisKA"/>
    <property type="match status" value="1"/>
</dbReference>
<dbReference type="CDD" id="cd00075">
    <property type="entry name" value="HATPase"/>
    <property type="match status" value="1"/>
</dbReference>
<evidence type="ECO:0000256" key="2">
    <source>
        <dbReference type="ARBA" id="ARBA00004651"/>
    </source>
</evidence>
<dbReference type="InterPro" id="IPR003661">
    <property type="entry name" value="HisK_dim/P_dom"/>
</dbReference>
<dbReference type="InterPro" id="IPR003660">
    <property type="entry name" value="HAMP_dom"/>
</dbReference>
<keyword evidence="5" id="KW-1003">Cell membrane</keyword>
<dbReference type="InterPro" id="IPR004358">
    <property type="entry name" value="Sig_transdc_His_kin-like_C"/>
</dbReference>
<dbReference type="Pfam" id="PF02518">
    <property type="entry name" value="HATPase_c"/>
    <property type="match status" value="1"/>
</dbReference>
<dbReference type="SMART" id="SM00387">
    <property type="entry name" value="HATPase_c"/>
    <property type="match status" value="1"/>
</dbReference>
<dbReference type="InterPro" id="IPR041610">
    <property type="entry name" value="ArlS_N"/>
</dbReference>
<keyword evidence="14 15" id="KW-0472">Membrane</keyword>
<dbReference type="InterPro" id="IPR036097">
    <property type="entry name" value="HisK_dim/P_sf"/>
</dbReference>
<keyword evidence="13" id="KW-0902">Two-component regulatory system</keyword>
<dbReference type="CDD" id="cd06225">
    <property type="entry name" value="HAMP"/>
    <property type="match status" value="1"/>
</dbReference>
<comment type="subcellular location">
    <subcellularLocation>
        <location evidence="2">Cell membrane</location>
        <topology evidence="2">Multi-pass membrane protein</topology>
    </subcellularLocation>
</comment>
<name>A0ABR9AYU0_9BACL</name>
<evidence type="ECO:0000313" key="19">
    <source>
        <dbReference type="Proteomes" id="UP000634529"/>
    </source>
</evidence>
<comment type="catalytic activity">
    <reaction evidence="1">
        <text>ATP + protein L-histidine = ADP + protein N-phospho-L-histidine.</text>
        <dbReference type="EC" id="2.7.13.3"/>
    </reaction>
</comment>
<dbReference type="InterPro" id="IPR005467">
    <property type="entry name" value="His_kinase_dom"/>
</dbReference>
<evidence type="ECO:0000256" key="10">
    <source>
        <dbReference type="ARBA" id="ARBA00022777"/>
    </source>
</evidence>
<dbReference type="SUPFAM" id="SSF158472">
    <property type="entry name" value="HAMP domain-like"/>
    <property type="match status" value="1"/>
</dbReference>
<proteinExistence type="predicted"/>
<evidence type="ECO:0000256" key="14">
    <source>
        <dbReference type="ARBA" id="ARBA00023136"/>
    </source>
</evidence>
<dbReference type="InterPro" id="IPR003594">
    <property type="entry name" value="HATPase_dom"/>
</dbReference>